<evidence type="ECO:0000259" key="1">
    <source>
        <dbReference type="Pfam" id="PF13547"/>
    </source>
</evidence>
<dbReference type="RefSeq" id="WP_261516553.1">
    <property type="nucleotide sequence ID" value="NZ_JAODNV010000017.1"/>
</dbReference>
<dbReference type="InterPro" id="IPR056490">
    <property type="entry name" value="Rcc01698_C"/>
</dbReference>
<dbReference type="InterPro" id="IPR025195">
    <property type="entry name" value="GTA_TIM_dom"/>
</dbReference>
<reference evidence="4" key="1">
    <citation type="submission" date="2022-08" db="EMBL/GenBank/DDBJ databases">
        <title>Chelativorans sichuanense sp. nov., a paraffin oil-degrading bacterium isolated from a mixture of oil-based drill cuttings and paddy soil.</title>
        <authorList>
            <person name="Yu J."/>
            <person name="Liu H."/>
            <person name="Chen Q."/>
        </authorList>
    </citation>
    <scope>NUCLEOTIDE SEQUENCE</scope>
    <source>
        <strain evidence="4">SCAU 2101</strain>
    </source>
</reference>
<evidence type="ECO:0000259" key="2">
    <source>
        <dbReference type="Pfam" id="PF13550"/>
    </source>
</evidence>
<gene>
    <name evidence="4" type="ORF">NYR54_15205</name>
</gene>
<comment type="caution">
    <text evidence="4">The sequence shown here is derived from an EMBL/GenBank/DDBJ whole genome shotgun (WGS) entry which is preliminary data.</text>
</comment>
<dbReference type="Gene3D" id="3.20.20.80">
    <property type="entry name" value="Glycosidases"/>
    <property type="match status" value="1"/>
</dbReference>
<feature type="domain" description="Rcc01698-like C-terminal" evidence="3">
    <location>
        <begin position="1039"/>
        <end position="1139"/>
    </location>
</feature>
<dbReference type="GO" id="GO:0016787">
    <property type="term" value="F:hydrolase activity"/>
    <property type="evidence" value="ECO:0007669"/>
    <property type="project" value="UniProtKB-KW"/>
</dbReference>
<dbReference type="SUPFAM" id="SSF51445">
    <property type="entry name" value="(Trans)glycosidases"/>
    <property type="match status" value="1"/>
</dbReference>
<dbReference type="Pfam" id="PF13550">
    <property type="entry name" value="Phage-tail_3"/>
    <property type="match status" value="1"/>
</dbReference>
<evidence type="ECO:0000259" key="3">
    <source>
        <dbReference type="Pfam" id="PF23666"/>
    </source>
</evidence>
<evidence type="ECO:0000313" key="5">
    <source>
        <dbReference type="Proteomes" id="UP001149009"/>
    </source>
</evidence>
<feature type="domain" description="GTA TIM-barrel-like" evidence="1">
    <location>
        <begin position="428"/>
        <end position="728"/>
    </location>
</feature>
<keyword evidence="4" id="KW-0378">Hydrolase</keyword>
<dbReference type="Pfam" id="PF23666">
    <property type="entry name" value="Rcc01698_C"/>
    <property type="match status" value="1"/>
</dbReference>
<accession>A0A9X3B0C5</accession>
<protein>
    <submittedName>
        <fullName evidence="4">Glycoside hydrolase/phage tail family protein</fullName>
    </submittedName>
</protein>
<dbReference type="CDD" id="cd19607">
    <property type="entry name" value="GTA_TIM-barrel-like"/>
    <property type="match status" value="1"/>
</dbReference>
<dbReference type="InterPro" id="IPR017853">
    <property type="entry name" value="GH"/>
</dbReference>
<organism evidence="4 5">
    <name type="scientific">Chelativorans petroleitrophicus</name>
    <dbReference type="NCBI Taxonomy" id="2975484"/>
    <lineage>
        <taxon>Bacteria</taxon>
        <taxon>Pseudomonadati</taxon>
        <taxon>Pseudomonadota</taxon>
        <taxon>Alphaproteobacteria</taxon>
        <taxon>Hyphomicrobiales</taxon>
        <taxon>Phyllobacteriaceae</taxon>
        <taxon>Chelativorans</taxon>
    </lineage>
</organism>
<dbReference type="EMBL" id="JAODNV010000017">
    <property type="protein sequence ID" value="MCT8991625.1"/>
    <property type="molecule type" value="Genomic_DNA"/>
</dbReference>
<dbReference type="Proteomes" id="UP001149009">
    <property type="component" value="Unassembled WGS sequence"/>
</dbReference>
<name>A0A9X3B0C5_9HYPH</name>
<evidence type="ECO:0000313" key="4">
    <source>
        <dbReference type="EMBL" id="MCT8991625.1"/>
    </source>
</evidence>
<proteinExistence type="predicted"/>
<dbReference type="Pfam" id="PF13547">
    <property type="entry name" value="GTA_TIM"/>
    <property type="match status" value="1"/>
</dbReference>
<feature type="domain" description="Tip attachment protein J" evidence="2">
    <location>
        <begin position="788"/>
        <end position="946"/>
    </location>
</feature>
<keyword evidence="5" id="KW-1185">Reference proteome</keyword>
<dbReference type="InterPro" id="IPR032876">
    <property type="entry name" value="J_dom"/>
</dbReference>
<sequence length="1298" mass="140325">MATIVLQAAGAFLGGAFGAVGSAIGSAAGAVAGYMIDRALIESTKRYEGPRLRTATAFTAEDGAPLPRIYGTMRTSGTLIWATRFEEVSTTERQGGKGGPKVTTYSYFANAAFALCEGEIAGVRRIWADGREIDRNAVEIRVYRGTEDQPVDPLIEAKQGAGNAPAYRGTAYVVIERFPIDDYGRRIPQFQFEVIRPAGELNGRIRSVALIPGSTEYGLATTLVRRQKSPGETEAMNRHVRFAATDLEASLDELQMLCPNLKSISLVVSWFGNDLRAGQCKIRPMVAEGSGMGLSIPWLVSGVSREDAVVVSRDGSGRAAYGGTPADFSVKQAIREIRKRGLKVALYPFIMMDVPSGNALPDPYGGTEQAAYPWRGRITCFPAPGRPGAPDKSAAIRAQIAALAGTAGPADFAASGDTIRFTGPATEWSYRRFLLHYAHLAKAAGGVDAFVIGSELRGLTTLRDDQNRFPFVELLEELANEVRSVLGAGATITYAADWSEYFGYQPADGSGDVFFHLDSLWAHPAIDAVGIDNYMPLSDWRDEDAGGGNPDGFAGPYDIEGLRRGIVSGEGFDWYYATESDRVARVRTPIADGAYGKPWVFRYKDLVSWWSNQHFNRVGGVEEATPTAWLPKSKPIHFTELGCPAIDKGPNQPNLFPDPKSSESANPYFSTGGRSDLAQYRFLLAHYRHWEEGGPEANPVSPVYGGPMVDSDAITLWAWDARPFPAYPLNGDVWGDSGNWTGGHWLNGRLSGISASALIAGILADHGLPPAETDMADGMMSGYVVGHPTTARAALAPLTTLFGISVRENGEGLVFLTEGAAEGEALKLEELVLEENGAAVERTRDPDHTLPAAAHLDFTDVMNEHQSATVATDHIGAKGTGTAYLSFPGVLSIGEANRLLRAFLRRQWDGRERVIFSVPASEQKLELGGIIRLPGSTTDYLVNEIQDGVTRRVNARRIVRAADAPAPEPEMAGISDRGEGFVLSKPHVLFLDLPMRPGEEAPQDQFRLAARGVPWRRQAVLASPEDSSFTLRTVLDRRAVMGILEEVLPPGRVLGRIDRSATLTVRLYDGELEGISRAQLLNGANAVAVKSLAGAWEIIQFEAVEEMAPSIWRLSRLLRGQLGTDDAMRAGAAAGADFVLLDEAVRSAGLRAEEIGLELNWRVGPAGADISEENFLLAQGVTGGVRALLPLSPVHLRVRKEDGDIHFTWIRRGRINADSWLADEIPLGEERELYRIEVATPGGAVVRSATSEAPSWTYTEDMQAEDFSQPPEAIEVFVRQISAVAGAGIAARRTIHLS</sequence>